<comment type="caution">
    <text evidence="1">The sequence shown here is derived from an EMBL/GenBank/DDBJ whole genome shotgun (WGS) entry which is preliminary data.</text>
</comment>
<keyword evidence="2" id="KW-1185">Reference proteome</keyword>
<dbReference type="EMBL" id="VZDO01000002">
    <property type="protein sequence ID" value="KAB0681848.1"/>
    <property type="molecule type" value="Genomic_DNA"/>
</dbReference>
<reference evidence="1 2" key="1">
    <citation type="submission" date="2019-09" db="EMBL/GenBank/DDBJ databases">
        <title>YIM 132180 draft genome.</title>
        <authorList>
            <person name="Zhang K."/>
        </authorList>
    </citation>
    <scope>NUCLEOTIDE SEQUENCE [LARGE SCALE GENOMIC DNA]</scope>
    <source>
        <strain evidence="1 2">YIM 132180</strain>
    </source>
</reference>
<dbReference type="Proteomes" id="UP000432089">
    <property type="component" value="Unassembled WGS sequence"/>
</dbReference>
<evidence type="ECO:0000313" key="1">
    <source>
        <dbReference type="EMBL" id="KAB0681848.1"/>
    </source>
</evidence>
<accession>A0A7V7PS74</accession>
<dbReference type="RefSeq" id="WP_150968108.1">
    <property type="nucleotide sequence ID" value="NZ_VZDO01000002.1"/>
</dbReference>
<proteinExistence type="predicted"/>
<dbReference type="Pfam" id="PF12096">
    <property type="entry name" value="DUF3572"/>
    <property type="match status" value="1"/>
</dbReference>
<dbReference type="AlphaFoldDB" id="A0A7V7PS74"/>
<evidence type="ECO:0000313" key="2">
    <source>
        <dbReference type="Proteomes" id="UP000432089"/>
    </source>
</evidence>
<organism evidence="1 2">
    <name type="scientific">Plantimonas leprariae</name>
    <dbReference type="NCBI Taxonomy" id="2615207"/>
    <lineage>
        <taxon>Bacteria</taxon>
        <taxon>Pseudomonadati</taxon>
        <taxon>Pseudomonadota</taxon>
        <taxon>Alphaproteobacteria</taxon>
        <taxon>Hyphomicrobiales</taxon>
        <taxon>Aurantimonadaceae</taxon>
        <taxon>Plantimonas</taxon>
    </lineage>
</organism>
<sequence>MLKNSRTRSPPVDENVALSIGIKALEFLAAEPELLSRFLSFSGLSVEQLRQEANRPAFFTGLLDFILAHEPTLEAFAAKMELRAEDVATAQRVLAGPEPRDVE</sequence>
<dbReference type="InterPro" id="IPR021955">
    <property type="entry name" value="DUF3572"/>
</dbReference>
<gene>
    <name evidence="1" type="ORF">F6X38_03230</name>
</gene>
<name>A0A7V7PS74_9HYPH</name>
<protein>
    <submittedName>
        <fullName evidence="1">DUF3572 family protein</fullName>
    </submittedName>
</protein>